<organism evidence="2 3">
    <name type="scientific">Helicobacter mustelae (strain ATCC 43772 / CCUG 25715 / CIP 103759 / LMG 18044 / NCTC 12198 / R85-136P)</name>
    <name type="common">Campylobacter mustelae</name>
    <dbReference type="NCBI Taxonomy" id="679897"/>
    <lineage>
        <taxon>Bacteria</taxon>
        <taxon>Pseudomonadati</taxon>
        <taxon>Campylobacterota</taxon>
        <taxon>Epsilonproteobacteria</taxon>
        <taxon>Campylobacterales</taxon>
        <taxon>Helicobacteraceae</taxon>
        <taxon>Helicobacter</taxon>
    </lineage>
</organism>
<feature type="transmembrane region" description="Helical" evidence="1">
    <location>
        <begin position="75"/>
        <end position="94"/>
    </location>
</feature>
<sequence length="152" mass="17629">MNSFYPLLFGGVFYFSSTKKRVLLSLKSLEGFALLKNQVRAKILFHSFPSVILVLVTFFLFIFLDFYPIRSPCLLVQALFLCVWLAFVAISFYLAQCLHQLLGFFHRLIRAKKFYAYFGVILNLLWLASFNTVHFLAGSLNPFITRALQNCY</sequence>
<keyword evidence="1" id="KW-0472">Membrane</keyword>
<dbReference type="KEGG" id="hms:HMU04010"/>
<keyword evidence="1" id="KW-0812">Transmembrane</keyword>
<accession>D3UGP2</accession>
<dbReference type="HOGENOM" id="CLU_1719828_0_0_7"/>
<reference evidence="2 3" key="1">
    <citation type="journal article" date="2010" name="BMC Genomics">
        <title>Comparative genomics and proteomics of Helicobacter mustelae, an ulcerogenic and carcinogenic gastric pathogen.</title>
        <authorList>
            <person name="O'Toole P.W."/>
            <person name="Snelling W.J."/>
            <person name="Canchaya C."/>
            <person name="Forde B.M."/>
            <person name="Hardie K.R."/>
            <person name="Josenhans C."/>
            <person name="Graham R.L.J."/>
            <person name="McMullan G."/>
            <person name="Parkhill J."/>
            <person name="Belda E."/>
            <person name="Bentley S.D."/>
        </authorList>
    </citation>
    <scope>NUCLEOTIDE SEQUENCE [LARGE SCALE GENOMIC DNA]</scope>
    <source>
        <strain evidence="3">ATCC 43772 / LMG 18044 / NCTC 12198 / 12198</strain>
    </source>
</reference>
<name>D3UGP2_HELM1</name>
<dbReference type="EMBL" id="FN555004">
    <property type="protein sequence ID" value="CBG39663.1"/>
    <property type="molecule type" value="Genomic_DNA"/>
</dbReference>
<protein>
    <submittedName>
        <fullName evidence="2">Uncharacterized protein</fullName>
    </submittedName>
</protein>
<keyword evidence="3" id="KW-1185">Reference proteome</keyword>
<evidence type="ECO:0000313" key="2">
    <source>
        <dbReference type="EMBL" id="CBG39663.1"/>
    </source>
</evidence>
<dbReference type="STRING" id="679897.HMU04010"/>
<evidence type="ECO:0000256" key="1">
    <source>
        <dbReference type="SAM" id="Phobius"/>
    </source>
</evidence>
<gene>
    <name evidence="2" type="ordered locus">HMU04010</name>
</gene>
<feature type="transmembrane region" description="Helical" evidence="1">
    <location>
        <begin position="43"/>
        <end position="63"/>
    </location>
</feature>
<proteinExistence type="predicted"/>
<keyword evidence="1" id="KW-1133">Transmembrane helix</keyword>
<evidence type="ECO:0000313" key="3">
    <source>
        <dbReference type="Proteomes" id="UP000001522"/>
    </source>
</evidence>
<feature type="transmembrane region" description="Helical" evidence="1">
    <location>
        <begin position="114"/>
        <end position="137"/>
    </location>
</feature>
<dbReference type="AlphaFoldDB" id="D3UGP2"/>
<dbReference type="Proteomes" id="UP000001522">
    <property type="component" value="Chromosome"/>
</dbReference>